<evidence type="ECO:0000313" key="1">
    <source>
        <dbReference type="EMBL" id="CRY94708.1"/>
    </source>
</evidence>
<protein>
    <submittedName>
        <fullName evidence="1">Uncharacterized protein</fullName>
    </submittedName>
</protein>
<reference evidence="1" key="1">
    <citation type="submission" date="2015-06" db="EMBL/GenBank/DDBJ databases">
        <authorList>
            <person name="Joergensen T."/>
        </authorList>
    </citation>
    <scope>NUCLEOTIDE SEQUENCE</scope>
    <source>
        <strain evidence="1">RGRH0327</strain>
    </source>
</reference>
<name>A0A0H5PYS3_9ZZZZ</name>
<accession>A0A0H5PYS3</accession>
<proteinExistence type="predicted"/>
<dbReference type="EMBL" id="LN852997">
    <property type="protein sequence ID" value="CRY94708.1"/>
    <property type="molecule type" value="Genomic_DNA"/>
</dbReference>
<sequence length="240" mass="25610">MKGTTMTYPDHQLLQISGIVGTTAAPYEIWSTGIRTVAYLNGGTGGSVPIVLTEEELQSYLTELEPLLLAALASSTLQVGGQSVKITQLKYNQIDANGHYAYDTTVQSEVANAPFGSSASTMEYPSQVSKVLTLETGFSRGLAHRGRMYIPGPVNSFSPSLGTLAVTQAEVTAWAGVVDLLNRPIDRSGQTIDVRAAVVSGVGNGFAWREITGVSMDTRADIQRRRANDLQGVRFAADLP</sequence>
<dbReference type="AlphaFoldDB" id="A0A0H5PYS3"/>
<organism evidence="1">
    <name type="scientific">uncultured prokaryote</name>
    <dbReference type="NCBI Taxonomy" id="198431"/>
    <lineage>
        <taxon>unclassified sequences</taxon>
        <taxon>environmental samples</taxon>
    </lineage>
</organism>
<reference evidence="1" key="2">
    <citation type="submission" date="2015-07" db="EMBL/GenBank/DDBJ databases">
        <title>Plasmids, circular viruses and viroids from rat gut.</title>
        <authorList>
            <person name="Jorgensen T.J."/>
            <person name="Hansen M.A."/>
            <person name="Xu Z."/>
            <person name="Tabak M.A."/>
            <person name="Sorensen S.J."/>
            <person name="Hansen L.H."/>
        </authorList>
    </citation>
    <scope>NUCLEOTIDE SEQUENCE</scope>
    <source>
        <strain evidence="1">RGRH0327</strain>
    </source>
</reference>